<name>A0A315XUH8_RUMFL</name>
<dbReference type="AlphaFoldDB" id="A0A315XUH8"/>
<gene>
    <name evidence="1" type="ORF">IE37_03009</name>
</gene>
<protein>
    <submittedName>
        <fullName evidence="1">Uncharacterized protein</fullName>
    </submittedName>
</protein>
<evidence type="ECO:0000313" key="2">
    <source>
        <dbReference type="Proteomes" id="UP000245720"/>
    </source>
</evidence>
<evidence type="ECO:0000313" key="1">
    <source>
        <dbReference type="EMBL" id="PWJ10371.1"/>
    </source>
</evidence>
<comment type="caution">
    <text evidence="1">The sequence shown here is derived from an EMBL/GenBank/DDBJ whole genome shotgun (WGS) entry which is preliminary data.</text>
</comment>
<sequence>MFLYRGEIKMSKKLREIYEYDLIEDDGIDYTVDEWFNTIMEKTKDQLNVSDVSRMLRQKICSKVAIKRAIEMLSDDPFIGEMFEGQLMYNLFMGKEKYLRLYYHQVEPVLENAALMAKSHNWECEQAKEEYMDIVAKFAKKIKEETEHEAC</sequence>
<organism evidence="1 2">
    <name type="scientific">Ruminococcus flavefaciens</name>
    <dbReference type="NCBI Taxonomy" id="1265"/>
    <lineage>
        <taxon>Bacteria</taxon>
        <taxon>Bacillati</taxon>
        <taxon>Bacillota</taxon>
        <taxon>Clostridia</taxon>
        <taxon>Eubacteriales</taxon>
        <taxon>Oscillospiraceae</taxon>
        <taxon>Ruminococcus</taxon>
    </lineage>
</organism>
<reference evidence="1 2" key="1">
    <citation type="submission" date="2018-05" db="EMBL/GenBank/DDBJ databases">
        <title>The Hungate 1000. A catalogue of reference genomes from the rumen microbiome.</title>
        <authorList>
            <person name="Kelly W."/>
        </authorList>
    </citation>
    <scope>NUCLEOTIDE SEQUENCE [LARGE SCALE GENOMIC DNA]</scope>
    <source>
        <strain evidence="1 2">SAb67</strain>
    </source>
</reference>
<accession>A0A315XUH8</accession>
<dbReference type="Pfam" id="PF18616">
    <property type="entry name" value="CdiI_3"/>
    <property type="match status" value="1"/>
</dbReference>
<dbReference type="Proteomes" id="UP000245720">
    <property type="component" value="Unassembled WGS sequence"/>
</dbReference>
<proteinExistence type="predicted"/>
<dbReference type="EMBL" id="QGDI01000014">
    <property type="protein sequence ID" value="PWJ10371.1"/>
    <property type="molecule type" value="Genomic_DNA"/>
</dbReference>
<dbReference type="InterPro" id="IPR040547">
    <property type="entry name" value="CdiI"/>
</dbReference>
<dbReference type="CDD" id="cd20691">
    <property type="entry name" value="CdiI_EC536-like"/>
    <property type="match status" value="1"/>
</dbReference>
<dbReference type="STRING" id="1265.SAMN02910280_0144"/>